<sequence>MNKLLNTHYNGQGRVEEHIMSICRMTAELETLEVSISDGLLVESILSSLPAQIAPMKINYNIQRETWSIAGLISFITNEEEDP</sequence>
<name>A0A0A8YIT5_ARUDO</name>
<accession>A0A0A8YIT5</accession>
<dbReference type="Pfam" id="PF14223">
    <property type="entry name" value="Retrotran_gag_2"/>
    <property type="match status" value="1"/>
</dbReference>
<reference evidence="1" key="2">
    <citation type="journal article" date="2015" name="Data Brief">
        <title>Shoot transcriptome of the giant reed, Arundo donax.</title>
        <authorList>
            <person name="Barrero R.A."/>
            <person name="Guerrero F.D."/>
            <person name="Moolhuijzen P."/>
            <person name="Goolsby J.A."/>
            <person name="Tidwell J."/>
            <person name="Bellgard S.E."/>
            <person name="Bellgard M.I."/>
        </authorList>
    </citation>
    <scope>NUCLEOTIDE SEQUENCE</scope>
    <source>
        <tissue evidence="1">Shoot tissue taken approximately 20 cm above the soil surface</tissue>
    </source>
</reference>
<protein>
    <submittedName>
        <fullName evidence="1">Uncharacterized protein</fullName>
    </submittedName>
</protein>
<dbReference type="EMBL" id="GBRH01272450">
    <property type="protein sequence ID" value="JAD25445.1"/>
    <property type="molecule type" value="Transcribed_RNA"/>
</dbReference>
<reference evidence="1" key="1">
    <citation type="submission" date="2014-09" db="EMBL/GenBank/DDBJ databases">
        <authorList>
            <person name="Magalhaes I.L.F."/>
            <person name="Oliveira U."/>
            <person name="Santos F.R."/>
            <person name="Vidigal T.H.D.A."/>
            <person name="Brescovit A.D."/>
            <person name="Santos A.J."/>
        </authorList>
    </citation>
    <scope>NUCLEOTIDE SEQUENCE</scope>
    <source>
        <tissue evidence="1">Shoot tissue taken approximately 20 cm above the soil surface</tissue>
    </source>
</reference>
<dbReference type="AlphaFoldDB" id="A0A0A8YIT5"/>
<evidence type="ECO:0000313" key="1">
    <source>
        <dbReference type="EMBL" id="JAD25445.1"/>
    </source>
</evidence>
<organism evidence="1">
    <name type="scientific">Arundo donax</name>
    <name type="common">Giant reed</name>
    <name type="synonym">Donax arundinaceus</name>
    <dbReference type="NCBI Taxonomy" id="35708"/>
    <lineage>
        <taxon>Eukaryota</taxon>
        <taxon>Viridiplantae</taxon>
        <taxon>Streptophyta</taxon>
        <taxon>Embryophyta</taxon>
        <taxon>Tracheophyta</taxon>
        <taxon>Spermatophyta</taxon>
        <taxon>Magnoliopsida</taxon>
        <taxon>Liliopsida</taxon>
        <taxon>Poales</taxon>
        <taxon>Poaceae</taxon>
        <taxon>PACMAD clade</taxon>
        <taxon>Arundinoideae</taxon>
        <taxon>Arundineae</taxon>
        <taxon>Arundo</taxon>
    </lineage>
</organism>
<proteinExistence type="predicted"/>